<reference evidence="1 2" key="2">
    <citation type="journal article" date="2021" name="Int. J. Syst. Evol. Microbiol.">
        <title>Isolation and Polyphasic Characterization of Desulfuromonas versatilis sp. Nov., an Electrogenic Bacteria Capable of Versatile Metabolism Isolated from a Graphene Oxide-Reducing Enrichment Culture.</title>
        <authorList>
            <person name="Xie L."/>
            <person name="Yoshida N."/>
            <person name="Ishii S."/>
            <person name="Meng L."/>
        </authorList>
    </citation>
    <scope>NUCLEOTIDE SEQUENCE [LARGE SCALE GENOMIC DNA]</scope>
    <source>
        <strain evidence="1 2">NIT-T3</strain>
    </source>
</reference>
<proteinExistence type="predicted"/>
<evidence type="ECO:0000313" key="2">
    <source>
        <dbReference type="Proteomes" id="UP001319827"/>
    </source>
</evidence>
<reference evidence="1 2" key="1">
    <citation type="journal article" date="2016" name="C (Basel)">
        <title>Selective Growth of and Electricity Production by Marine Exoelectrogenic Bacteria in Self-Aggregated Hydrogel of Microbially Reduced Graphene Oxide.</title>
        <authorList>
            <person name="Yoshida N."/>
            <person name="Goto Y."/>
            <person name="Miyata Y."/>
        </authorList>
    </citation>
    <scope>NUCLEOTIDE SEQUENCE [LARGE SCALE GENOMIC DNA]</scope>
    <source>
        <strain evidence="1 2">NIT-T3</strain>
    </source>
</reference>
<organism evidence="1 2">
    <name type="scientific">Desulfuromonas versatilis</name>
    <dbReference type="NCBI Taxonomy" id="2802975"/>
    <lineage>
        <taxon>Bacteria</taxon>
        <taxon>Pseudomonadati</taxon>
        <taxon>Thermodesulfobacteriota</taxon>
        <taxon>Desulfuromonadia</taxon>
        <taxon>Desulfuromonadales</taxon>
        <taxon>Desulfuromonadaceae</taxon>
        <taxon>Desulfuromonas</taxon>
    </lineage>
</organism>
<accession>A0ABN6DX56</accession>
<sequence>MSELSSILLAIAVGVILLGRMAMPFCKRLDDRQKAVERAAASELARLKGKLKPGIYTFRWTGGQLLEPTADHSVEATRNREVVLRFVDGNRQERQICDMPLPIKQQLLEQIRSALGGKTQGEAS</sequence>
<dbReference type="RefSeq" id="WP_221252171.1">
    <property type="nucleotide sequence ID" value="NZ_AP024355.1"/>
</dbReference>
<name>A0ABN6DX56_9BACT</name>
<evidence type="ECO:0000313" key="1">
    <source>
        <dbReference type="EMBL" id="BCR04718.1"/>
    </source>
</evidence>
<gene>
    <name evidence="1" type="ORF">DESUT3_17870</name>
</gene>
<dbReference type="Proteomes" id="UP001319827">
    <property type="component" value="Chromosome"/>
</dbReference>
<dbReference type="EMBL" id="AP024355">
    <property type="protein sequence ID" value="BCR04718.1"/>
    <property type="molecule type" value="Genomic_DNA"/>
</dbReference>
<keyword evidence="2" id="KW-1185">Reference proteome</keyword>
<protein>
    <submittedName>
        <fullName evidence="1">Uncharacterized protein</fullName>
    </submittedName>
</protein>